<dbReference type="Pfam" id="PF13692">
    <property type="entry name" value="Glyco_trans_1_4"/>
    <property type="match status" value="1"/>
</dbReference>
<dbReference type="Gene3D" id="3.40.50.2000">
    <property type="entry name" value="Glycogen Phosphorylase B"/>
    <property type="match status" value="2"/>
</dbReference>
<gene>
    <name evidence="2" type="ORF">KB213_07545</name>
</gene>
<evidence type="ECO:0000313" key="2">
    <source>
        <dbReference type="EMBL" id="MBR0559902.1"/>
    </source>
</evidence>
<dbReference type="PANTHER" id="PTHR12526">
    <property type="entry name" value="GLYCOSYLTRANSFERASE"/>
    <property type="match status" value="1"/>
</dbReference>
<protein>
    <submittedName>
        <fullName evidence="2">Glycosyltransferase family 4 protein</fullName>
    </submittedName>
</protein>
<dbReference type="InterPro" id="IPR028098">
    <property type="entry name" value="Glyco_trans_4-like_N"/>
</dbReference>
<dbReference type="Pfam" id="PF13439">
    <property type="entry name" value="Glyco_transf_4"/>
    <property type="match status" value="1"/>
</dbReference>
<evidence type="ECO:0000313" key="3">
    <source>
        <dbReference type="Proteomes" id="UP000677812"/>
    </source>
</evidence>
<comment type="caution">
    <text evidence="2">The sequence shown here is derived from an EMBL/GenBank/DDBJ whole genome shotgun (WGS) entry which is preliminary data.</text>
</comment>
<sequence>MRCAFVIQHISALGGTERSACAVMNGLARRGEVVHLIELVGRGASFYPLEPTVAVTSLFDHPVKIFNSWFSIVRRLARYLRENAIETLVVVEATHALYGVAAARLAGVRCVVWEHFNYTVTLNRRKRAWGRKVAARWADDVVVLTEADAALWQCHAAPKACVTVVPNMAPPVRVDKYDSESRMILTAGRLTEQKGYDLLLQAWAQLVEREEAAGWSLLIRGDGPDKAALMEQMEGLPRVVLAPATEGIAQDYARAALYVCSSRYEGLPMVLLEAAAAGVPIVSFDCVTGPAEIVEQGVSGLLVPPEDVSALAESLAALMRDGERRVDMAVAVKQRALAFQEGAIMARWGALLGATWGKERG</sequence>
<reference evidence="2 3" key="1">
    <citation type="submission" date="2021-04" db="EMBL/GenBank/DDBJ databases">
        <title>The complete genome sequence of Neokomagataea sp. TBRC 2177.</title>
        <authorList>
            <person name="Charoenyingcharoen P."/>
            <person name="Yukphan P."/>
        </authorList>
    </citation>
    <scope>NUCLEOTIDE SEQUENCE [LARGE SCALE GENOMIC DNA]</scope>
    <source>
        <strain evidence="2 3">TBRC 2177</strain>
    </source>
</reference>
<dbReference type="EMBL" id="JAGRQH010000004">
    <property type="protein sequence ID" value="MBR0559902.1"/>
    <property type="molecule type" value="Genomic_DNA"/>
</dbReference>
<proteinExistence type="predicted"/>
<organism evidence="2 3">
    <name type="scientific">Neokomagataea anthophila</name>
    <dbReference type="NCBI Taxonomy" id="2826925"/>
    <lineage>
        <taxon>Bacteria</taxon>
        <taxon>Pseudomonadati</taxon>
        <taxon>Pseudomonadota</taxon>
        <taxon>Alphaproteobacteria</taxon>
        <taxon>Acetobacterales</taxon>
        <taxon>Acetobacteraceae</taxon>
        <taxon>Neokomagataea</taxon>
    </lineage>
</organism>
<keyword evidence="3" id="KW-1185">Reference proteome</keyword>
<accession>A0ABS5E7K9</accession>
<feature type="domain" description="Glycosyltransferase subfamily 4-like N-terminal" evidence="1">
    <location>
        <begin position="14"/>
        <end position="167"/>
    </location>
</feature>
<name>A0ABS5E7K9_9PROT</name>
<dbReference type="RefSeq" id="WP_211681823.1">
    <property type="nucleotide sequence ID" value="NZ_JAGRQH010000004.1"/>
</dbReference>
<dbReference type="SUPFAM" id="SSF53756">
    <property type="entry name" value="UDP-Glycosyltransferase/glycogen phosphorylase"/>
    <property type="match status" value="1"/>
</dbReference>
<dbReference type="PANTHER" id="PTHR12526:SF630">
    <property type="entry name" value="GLYCOSYLTRANSFERASE"/>
    <property type="match status" value="1"/>
</dbReference>
<dbReference type="CDD" id="cd03820">
    <property type="entry name" value="GT4_AmsD-like"/>
    <property type="match status" value="1"/>
</dbReference>
<dbReference type="Proteomes" id="UP000677812">
    <property type="component" value="Unassembled WGS sequence"/>
</dbReference>
<evidence type="ECO:0000259" key="1">
    <source>
        <dbReference type="Pfam" id="PF13439"/>
    </source>
</evidence>